<evidence type="ECO:0000256" key="1">
    <source>
        <dbReference type="SAM" id="SignalP"/>
    </source>
</evidence>
<dbReference type="EMBL" id="JAEKFT010000002">
    <property type="protein sequence ID" value="MBT0960043.1"/>
    <property type="molecule type" value="Genomic_DNA"/>
</dbReference>
<dbReference type="Pfam" id="PF06037">
    <property type="entry name" value="DUF922"/>
    <property type="match status" value="1"/>
</dbReference>
<accession>A0A944D8M3</accession>
<organism evidence="2 3">
    <name type="scientific">Denitromonas iodatirespirans</name>
    <dbReference type="NCBI Taxonomy" id="2795389"/>
    <lineage>
        <taxon>Bacteria</taxon>
        <taxon>Pseudomonadati</taxon>
        <taxon>Pseudomonadota</taxon>
        <taxon>Betaproteobacteria</taxon>
        <taxon>Rhodocyclales</taxon>
        <taxon>Zoogloeaceae</taxon>
        <taxon>Denitromonas</taxon>
    </lineage>
</organism>
<dbReference type="InterPro" id="IPR010321">
    <property type="entry name" value="DUF922"/>
</dbReference>
<proteinExistence type="predicted"/>
<dbReference type="AlphaFoldDB" id="A0A944D8M3"/>
<gene>
    <name evidence="2" type="ORF">I8J34_02545</name>
</gene>
<reference evidence="3" key="1">
    <citation type="journal article" date="2022" name="ISME J.">
        <title>Genetic and phylogenetic analysis of dissimilatory iodate-reducing bacteria identifies potential niches across the world's oceans.</title>
        <authorList>
            <person name="Reyes-Umana V."/>
            <person name="Henning Z."/>
            <person name="Lee K."/>
            <person name="Barnum T.P."/>
            <person name="Coates J.D."/>
        </authorList>
    </citation>
    <scope>NUCLEOTIDE SEQUENCE [LARGE SCALE GENOMIC DNA]</scope>
    <source>
        <strain evidence="3">IR12</strain>
    </source>
</reference>
<evidence type="ECO:0000313" key="3">
    <source>
        <dbReference type="Proteomes" id="UP000694660"/>
    </source>
</evidence>
<comment type="caution">
    <text evidence="2">The sequence shown here is derived from an EMBL/GenBank/DDBJ whole genome shotgun (WGS) entry which is preliminary data.</text>
</comment>
<feature type="signal peptide" evidence="1">
    <location>
        <begin position="1"/>
        <end position="20"/>
    </location>
</feature>
<keyword evidence="1" id="KW-0732">Signal</keyword>
<dbReference type="RefSeq" id="WP_214359801.1">
    <property type="nucleotide sequence ID" value="NZ_JAEKFT010000002.1"/>
</dbReference>
<evidence type="ECO:0000313" key="2">
    <source>
        <dbReference type="EMBL" id="MBT0960043.1"/>
    </source>
</evidence>
<dbReference type="Proteomes" id="UP000694660">
    <property type="component" value="Unassembled WGS sequence"/>
</dbReference>
<keyword evidence="3" id="KW-1185">Reference proteome</keyword>
<sequence>MSARSIAAMLGLMLALPAGAQATVRITQLSYPVDLADTPDLRRALSAASTVREGGRTFHSDTRWTVRWHTFWRSAGGQCAMQRVSTEVDIAYTFPQATRLPRRAELRQRYADYLTALQVHEQGHADLAVQAAERIEAALMAVPPQPDCDTLSETANRRGHAILDHTRARERTYDATTGHGRTQGAHLD</sequence>
<name>A0A944D8M3_DENI1</name>
<feature type="chain" id="PRO_5036738505" evidence="1">
    <location>
        <begin position="21"/>
        <end position="188"/>
    </location>
</feature>
<protein>
    <submittedName>
        <fullName evidence="2">DUF922 domain-containing protein</fullName>
    </submittedName>
</protein>